<dbReference type="SUPFAM" id="SSF57196">
    <property type="entry name" value="EGF/Laminin"/>
    <property type="match status" value="1"/>
</dbReference>
<sequence>MTAIAYLFPFILAATYAQERLKDIPLPPDYCKNGGVFVNPSAAWRGPAIASDEQSRQTVSAIQGPVDMASGEGECVCTLRYEGKQCEQERCLNGGRRHKVNGQVRCHCPFGLSGDRCEKVTYCEPGKGKLVNGKCECSARWTGLFCQMRTCYNGIPTGGMDGFCLCDVGFTGPFCDVPLICENGGKVTQDNECACAAEYTGERCELCAVGHILEGDRCIPEVLESSLVAQTGSLSSRPFAWPIVLIGCVAALAAVLLITVVTLAVRRWSSKPSRENSVRGQPDATDV</sequence>
<keyword evidence="4" id="KW-0812">Transmembrane</keyword>
<keyword evidence="1 5" id="KW-0732">Signal</keyword>
<keyword evidence="4" id="KW-1133">Transmembrane helix</keyword>
<dbReference type="InterPro" id="IPR002049">
    <property type="entry name" value="LE_dom"/>
</dbReference>
<feature type="domain" description="EGF-like" evidence="6">
    <location>
        <begin position="82"/>
        <end position="118"/>
    </location>
</feature>
<dbReference type="AlphaFoldDB" id="A0A0D6LYX1"/>
<evidence type="ECO:0000256" key="5">
    <source>
        <dbReference type="SAM" id="SignalP"/>
    </source>
</evidence>
<dbReference type="SMART" id="SM00181">
    <property type="entry name" value="EGF"/>
    <property type="match status" value="3"/>
</dbReference>
<dbReference type="PROSITE" id="PS00022">
    <property type="entry name" value="EGF_1"/>
    <property type="match status" value="2"/>
</dbReference>
<keyword evidence="4" id="KW-0472">Membrane</keyword>
<evidence type="ECO:0000313" key="7">
    <source>
        <dbReference type="EMBL" id="EPB77039.1"/>
    </source>
</evidence>
<name>A0A0D6LYX1_9BILA</name>
<reference evidence="7 8" key="1">
    <citation type="submission" date="2013-05" db="EMBL/GenBank/DDBJ databases">
        <title>Draft genome of the parasitic nematode Anyclostoma ceylanicum.</title>
        <authorList>
            <person name="Mitreva M."/>
        </authorList>
    </citation>
    <scope>NUCLEOTIDE SEQUENCE [LARGE SCALE GENOMIC DNA]</scope>
</reference>
<feature type="disulfide bond" evidence="3">
    <location>
        <begin position="108"/>
        <end position="117"/>
    </location>
</feature>
<gene>
    <name evidence="7" type="ORF">ANCCEY_03873</name>
</gene>
<proteinExistence type="predicted"/>
<evidence type="ECO:0000256" key="3">
    <source>
        <dbReference type="PROSITE-ProRule" id="PRU00076"/>
    </source>
</evidence>
<dbReference type="GO" id="GO:0009986">
    <property type="term" value="C:cell surface"/>
    <property type="evidence" value="ECO:0007669"/>
    <property type="project" value="TreeGrafter"/>
</dbReference>
<dbReference type="Pfam" id="PF00053">
    <property type="entry name" value="EGF_laminin"/>
    <property type="match status" value="1"/>
</dbReference>
<dbReference type="EMBL" id="KE124847">
    <property type="protein sequence ID" value="EPB77039.1"/>
    <property type="molecule type" value="Genomic_DNA"/>
</dbReference>
<evidence type="ECO:0000313" key="8">
    <source>
        <dbReference type="Proteomes" id="UP000054495"/>
    </source>
</evidence>
<feature type="chain" id="PRO_5002307449" evidence="5">
    <location>
        <begin position="18"/>
        <end position="287"/>
    </location>
</feature>
<dbReference type="PANTHER" id="PTHR14949:SF54">
    <property type="entry name" value="VWFD DOMAIN-CONTAINING PROTEIN"/>
    <property type="match status" value="1"/>
</dbReference>
<feature type="domain" description="EGF-like" evidence="6">
    <location>
        <begin position="171"/>
        <end position="205"/>
    </location>
</feature>
<organism evidence="7 8">
    <name type="scientific">Ancylostoma ceylanicum</name>
    <dbReference type="NCBI Taxonomy" id="53326"/>
    <lineage>
        <taxon>Eukaryota</taxon>
        <taxon>Metazoa</taxon>
        <taxon>Ecdysozoa</taxon>
        <taxon>Nematoda</taxon>
        <taxon>Chromadorea</taxon>
        <taxon>Rhabditida</taxon>
        <taxon>Rhabditina</taxon>
        <taxon>Rhabditomorpha</taxon>
        <taxon>Strongyloidea</taxon>
        <taxon>Ancylostomatidae</taxon>
        <taxon>Ancylostomatinae</taxon>
        <taxon>Ancylostoma</taxon>
    </lineage>
</organism>
<dbReference type="Proteomes" id="UP000054495">
    <property type="component" value="Unassembled WGS sequence"/>
</dbReference>
<accession>A0A0D6LYX1</accession>
<evidence type="ECO:0000259" key="6">
    <source>
        <dbReference type="PROSITE" id="PS50026"/>
    </source>
</evidence>
<evidence type="ECO:0000256" key="4">
    <source>
        <dbReference type="SAM" id="Phobius"/>
    </source>
</evidence>
<feature type="transmembrane region" description="Helical" evidence="4">
    <location>
        <begin position="239"/>
        <end position="265"/>
    </location>
</feature>
<dbReference type="GO" id="GO:0005102">
    <property type="term" value="F:signaling receptor binding"/>
    <property type="evidence" value="ECO:0007669"/>
    <property type="project" value="TreeGrafter"/>
</dbReference>
<evidence type="ECO:0000256" key="2">
    <source>
        <dbReference type="ARBA" id="ARBA00023157"/>
    </source>
</evidence>
<evidence type="ECO:0000256" key="1">
    <source>
        <dbReference type="ARBA" id="ARBA00022729"/>
    </source>
</evidence>
<dbReference type="Gene3D" id="2.10.25.10">
    <property type="entry name" value="Laminin"/>
    <property type="match status" value="3"/>
</dbReference>
<protein>
    <submittedName>
        <fullName evidence="7">EGF-like domain protein</fullName>
    </submittedName>
</protein>
<feature type="disulfide bond" evidence="3">
    <location>
        <begin position="195"/>
        <end position="204"/>
    </location>
</feature>
<dbReference type="PROSITE" id="PS50026">
    <property type="entry name" value="EGF_3"/>
    <property type="match status" value="2"/>
</dbReference>
<dbReference type="InterPro" id="IPR000742">
    <property type="entry name" value="EGF"/>
</dbReference>
<comment type="caution">
    <text evidence="3">Lacks conserved residue(s) required for the propagation of feature annotation.</text>
</comment>
<keyword evidence="2 3" id="KW-1015">Disulfide bond</keyword>
<dbReference type="PANTHER" id="PTHR14949">
    <property type="entry name" value="EGF-LIKE-DOMAIN, MULTIPLE 7, 8"/>
    <property type="match status" value="1"/>
</dbReference>
<dbReference type="GO" id="GO:0005576">
    <property type="term" value="C:extracellular region"/>
    <property type="evidence" value="ECO:0007669"/>
    <property type="project" value="TreeGrafter"/>
</dbReference>
<keyword evidence="8" id="KW-1185">Reference proteome</keyword>
<feature type="signal peptide" evidence="5">
    <location>
        <begin position="1"/>
        <end position="17"/>
    </location>
</feature>
<keyword evidence="3" id="KW-0245">EGF-like domain</keyword>
<dbReference type="InterPro" id="IPR050969">
    <property type="entry name" value="Dev_Signal_Modulators"/>
</dbReference>